<reference evidence="2 3" key="1">
    <citation type="submission" date="2014-06" db="EMBL/GenBank/DDBJ databases">
        <title>Shewanella sp. YQH10.</title>
        <authorList>
            <person name="Liu Y."/>
            <person name="Zeng R."/>
        </authorList>
    </citation>
    <scope>NUCLEOTIDE SEQUENCE [LARGE SCALE GENOMIC DNA]</scope>
    <source>
        <strain evidence="2 3">YQH10</strain>
    </source>
</reference>
<feature type="domain" description="DNA topoisomerase type IA zn finger" evidence="1">
    <location>
        <begin position="69"/>
        <end position="104"/>
    </location>
</feature>
<dbReference type="InterPro" id="IPR013498">
    <property type="entry name" value="Topo_IA_Znf"/>
</dbReference>
<keyword evidence="3" id="KW-1185">Reference proteome</keyword>
<dbReference type="EMBL" id="JPEO01000023">
    <property type="protein sequence ID" value="KFZ36175.1"/>
    <property type="molecule type" value="Genomic_DNA"/>
</dbReference>
<proteinExistence type="predicted"/>
<dbReference type="STRING" id="1515746.HR45_18085"/>
<evidence type="ECO:0000313" key="2">
    <source>
        <dbReference type="EMBL" id="KFZ36175.1"/>
    </source>
</evidence>
<feature type="domain" description="DNA topoisomerase type IA zn finger" evidence="1">
    <location>
        <begin position="153"/>
        <end position="172"/>
    </location>
</feature>
<sequence length="187" mass="21179">MAKIDQQLFNAKEHALEREYEVCPQCGAELTIRHSKHGSFLGCSNYPQCDYRRPLVQHEAIESQPLPGSECPECGAELAVKSGRFGIFIGCSRYPECRHIEKHTQESPEQQVTCPQCKSGQLESKTNRFGKTFYACSDYPQCRFLVNYPPHAETCPECGFAILVERKTAAGKRLECPSKSCHYKRLL</sequence>
<accession>A0A094J8B4</accession>
<dbReference type="GO" id="GO:0003677">
    <property type="term" value="F:DNA binding"/>
    <property type="evidence" value="ECO:0007669"/>
    <property type="project" value="InterPro"/>
</dbReference>
<organism evidence="2 3">
    <name type="scientific">Shewanella mangrovi</name>
    <dbReference type="NCBI Taxonomy" id="1515746"/>
    <lineage>
        <taxon>Bacteria</taxon>
        <taxon>Pseudomonadati</taxon>
        <taxon>Pseudomonadota</taxon>
        <taxon>Gammaproteobacteria</taxon>
        <taxon>Alteromonadales</taxon>
        <taxon>Shewanellaceae</taxon>
        <taxon>Shewanella</taxon>
    </lineage>
</organism>
<evidence type="ECO:0000313" key="3">
    <source>
        <dbReference type="Proteomes" id="UP000029264"/>
    </source>
</evidence>
<dbReference type="GO" id="GO:0005694">
    <property type="term" value="C:chromosome"/>
    <property type="evidence" value="ECO:0007669"/>
    <property type="project" value="InterPro"/>
</dbReference>
<dbReference type="GO" id="GO:0006265">
    <property type="term" value="P:DNA topological change"/>
    <property type="evidence" value="ECO:0007669"/>
    <property type="project" value="InterPro"/>
</dbReference>
<dbReference type="InterPro" id="IPR000380">
    <property type="entry name" value="Topo_IA"/>
</dbReference>
<protein>
    <submittedName>
        <fullName evidence="2">Cytochrome C551</fullName>
    </submittedName>
</protein>
<feature type="domain" description="DNA topoisomerase type IA zn finger" evidence="1">
    <location>
        <begin position="21"/>
        <end position="56"/>
    </location>
</feature>
<dbReference type="GO" id="GO:0003917">
    <property type="term" value="F:DNA topoisomerase type I (single strand cut, ATP-independent) activity"/>
    <property type="evidence" value="ECO:0007669"/>
    <property type="project" value="InterPro"/>
</dbReference>
<evidence type="ECO:0000259" key="1">
    <source>
        <dbReference type="Pfam" id="PF01396"/>
    </source>
</evidence>
<dbReference type="Gene3D" id="3.30.65.10">
    <property type="entry name" value="Bacterial Topoisomerase I, domain 1"/>
    <property type="match status" value="3"/>
</dbReference>
<dbReference type="AlphaFoldDB" id="A0A094J8B4"/>
<feature type="domain" description="DNA topoisomerase type IA zn finger" evidence="1">
    <location>
        <begin position="112"/>
        <end position="149"/>
    </location>
</feature>
<dbReference type="Proteomes" id="UP000029264">
    <property type="component" value="Unassembled WGS sequence"/>
</dbReference>
<dbReference type="RefSeq" id="WP_037445568.1">
    <property type="nucleotide sequence ID" value="NZ_JPEO01000023.1"/>
</dbReference>
<dbReference type="PANTHER" id="PTHR42785">
    <property type="entry name" value="DNA TOPOISOMERASE, TYPE IA, CORE"/>
    <property type="match status" value="1"/>
</dbReference>
<dbReference type="SUPFAM" id="SSF57783">
    <property type="entry name" value="Zinc beta-ribbon"/>
    <property type="match status" value="2"/>
</dbReference>
<gene>
    <name evidence="2" type="ORF">HR45_18085</name>
</gene>
<dbReference type="Pfam" id="PF01396">
    <property type="entry name" value="Zn_ribbon_Top1"/>
    <property type="match status" value="4"/>
</dbReference>
<comment type="caution">
    <text evidence="2">The sequence shown here is derived from an EMBL/GenBank/DDBJ whole genome shotgun (WGS) entry which is preliminary data.</text>
</comment>
<dbReference type="eggNOG" id="COG0551">
    <property type="taxonomic scope" value="Bacteria"/>
</dbReference>
<dbReference type="PANTHER" id="PTHR42785:SF1">
    <property type="entry name" value="DNA TOPOISOMERASE"/>
    <property type="match status" value="1"/>
</dbReference>
<name>A0A094J8B4_9GAMM</name>
<dbReference type="OrthoDB" id="6412825at2"/>